<reference evidence="4" key="1">
    <citation type="submission" date="2016-11" db="UniProtKB">
        <authorList>
            <consortium name="WormBaseParasite"/>
        </authorList>
    </citation>
    <scope>IDENTIFICATION</scope>
</reference>
<dbReference type="Proteomes" id="UP000095280">
    <property type="component" value="Unplaced"/>
</dbReference>
<feature type="region of interest" description="Disordered" evidence="1">
    <location>
        <begin position="79"/>
        <end position="108"/>
    </location>
</feature>
<accession>A0A1I8I3Z8</accession>
<feature type="compositionally biased region" description="Basic and acidic residues" evidence="1">
    <location>
        <begin position="154"/>
        <end position="164"/>
    </location>
</feature>
<evidence type="ECO:0000259" key="2">
    <source>
        <dbReference type="PROSITE" id="PS00028"/>
    </source>
</evidence>
<feature type="domain" description="C2H2-type" evidence="2">
    <location>
        <begin position="62"/>
        <end position="85"/>
    </location>
</feature>
<feature type="compositionally biased region" description="Low complexity" evidence="1">
    <location>
        <begin position="189"/>
        <end position="200"/>
    </location>
</feature>
<dbReference type="WBParaSite" id="maker-uti_cns_0009528-snap-gene-0.3-mRNA-1">
    <property type="protein sequence ID" value="maker-uti_cns_0009528-snap-gene-0.3-mRNA-1"/>
    <property type="gene ID" value="maker-uti_cns_0009528-snap-gene-0.3"/>
</dbReference>
<evidence type="ECO:0000313" key="4">
    <source>
        <dbReference type="WBParaSite" id="maker-uti_cns_0009528-snap-gene-0.3-mRNA-1"/>
    </source>
</evidence>
<feature type="compositionally biased region" description="Acidic residues" evidence="1">
    <location>
        <begin position="169"/>
        <end position="178"/>
    </location>
</feature>
<dbReference type="AlphaFoldDB" id="A0A1I8I3Z8"/>
<feature type="region of interest" description="Disordered" evidence="1">
    <location>
        <begin position="133"/>
        <end position="200"/>
    </location>
</feature>
<sequence length="200" mass="21891">VCNKYFLRVHRLNKHGIGAPVSQQQQQQQQQQQLQQQKFGSENDEIAEISLSGGEFQPLDMCPCPSCGLLCPSQEQLHRHLEQSHPTESGSRKRRAASEEAAADYDDAEAATAAAASKSARRCEFTADAGRAAEVASPLNLSTTAEENSPTQPMEDRDSNEERPLSVNEEAEDEEAESADCQPQAERPQQCQLSCSQASC</sequence>
<proteinExistence type="predicted"/>
<evidence type="ECO:0000256" key="1">
    <source>
        <dbReference type="SAM" id="MobiDB-lite"/>
    </source>
</evidence>
<organism evidence="3 4">
    <name type="scientific">Macrostomum lignano</name>
    <dbReference type="NCBI Taxonomy" id="282301"/>
    <lineage>
        <taxon>Eukaryota</taxon>
        <taxon>Metazoa</taxon>
        <taxon>Spiralia</taxon>
        <taxon>Lophotrochozoa</taxon>
        <taxon>Platyhelminthes</taxon>
        <taxon>Rhabditophora</taxon>
        <taxon>Macrostomorpha</taxon>
        <taxon>Macrostomida</taxon>
        <taxon>Macrostomidae</taxon>
        <taxon>Macrostomum</taxon>
    </lineage>
</organism>
<feature type="compositionally biased region" description="Polar residues" evidence="1">
    <location>
        <begin position="139"/>
        <end position="152"/>
    </location>
</feature>
<protein>
    <submittedName>
        <fullName evidence="4">C2H2-type domain-containing protein</fullName>
    </submittedName>
</protein>
<dbReference type="InterPro" id="IPR013087">
    <property type="entry name" value="Znf_C2H2_type"/>
</dbReference>
<keyword evidence="3" id="KW-1185">Reference proteome</keyword>
<name>A0A1I8I3Z8_9PLAT</name>
<evidence type="ECO:0000313" key="3">
    <source>
        <dbReference type="Proteomes" id="UP000095280"/>
    </source>
</evidence>
<dbReference type="PROSITE" id="PS00028">
    <property type="entry name" value="ZINC_FINGER_C2H2_1"/>
    <property type="match status" value="1"/>
</dbReference>